<keyword evidence="6 7" id="KW-0472">Membrane</keyword>
<protein>
    <submittedName>
        <fullName evidence="8">Mate efflux family protein</fullName>
    </submittedName>
</protein>
<dbReference type="EMBL" id="CP001056">
    <property type="protein sequence ID" value="ACD22192.1"/>
    <property type="molecule type" value="Genomic_DNA"/>
</dbReference>
<name>B2TL12_CLOBB</name>
<feature type="transmembrane region" description="Helical" evidence="7">
    <location>
        <begin position="245"/>
        <end position="271"/>
    </location>
</feature>
<dbReference type="InterPro" id="IPR002528">
    <property type="entry name" value="MATE_fam"/>
</dbReference>
<organism evidence="8">
    <name type="scientific">Clostridium botulinum (strain Eklund 17B / Type B)</name>
    <dbReference type="NCBI Taxonomy" id="935198"/>
    <lineage>
        <taxon>Bacteria</taxon>
        <taxon>Bacillati</taxon>
        <taxon>Bacillota</taxon>
        <taxon>Clostridia</taxon>
        <taxon>Eubacteriales</taxon>
        <taxon>Clostridiaceae</taxon>
        <taxon>Clostridium</taxon>
    </lineage>
</organism>
<feature type="transmembrane region" description="Helical" evidence="7">
    <location>
        <begin position="169"/>
        <end position="190"/>
    </location>
</feature>
<reference evidence="8" key="1">
    <citation type="submission" date="2009-06" db="EMBL/GenBank/DDBJ databases">
        <authorList>
            <consortium name="US DOE Joint Genome Institute (JGI-PGF)"/>
            <person name="Lucas S."/>
            <person name="Copeland A."/>
            <person name="Lapidus A."/>
            <person name="Glavina del Rio T."/>
            <person name="Dalin E."/>
            <person name="Tice H."/>
            <person name="Bruce D."/>
            <person name="Goodwin L."/>
            <person name="Pitluck S."/>
            <person name="Kyrpides N."/>
            <person name="Mavromatis K."/>
            <person name="Ivanova N."/>
            <person name="Saunders E."/>
            <person name="Brettin T."/>
            <person name="Detter J.C."/>
            <person name="Han C."/>
            <person name="Larimer F."/>
            <person name="Land M."/>
            <person name="Hauser L."/>
            <person name="Markowitz V."/>
            <person name="Cheng J.-F."/>
            <person name="Hugenholtz P."/>
            <person name="Woyke T."/>
            <person name="Wu D."/>
            <person name="Gronow S."/>
            <person name="Klenk H.-P."/>
            <person name="Eisen J.A."/>
        </authorList>
    </citation>
    <scope>NUCLEOTIDE SEQUENCE</scope>
    <source>
        <strain evidence="8">Eklund 17B</strain>
    </source>
</reference>
<dbReference type="InterPro" id="IPR048279">
    <property type="entry name" value="MdtK-like"/>
</dbReference>
<keyword evidence="3" id="KW-1003">Cell membrane</keyword>
<evidence type="ECO:0000313" key="8">
    <source>
        <dbReference type="EMBL" id="ACD22192.1"/>
    </source>
</evidence>
<keyword evidence="5 7" id="KW-1133">Transmembrane helix</keyword>
<dbReference type="AlphaFoldDB" id="B2TL12"/>
<feature type="transmembrane region" description="Helical" evidence="7">
    <location>
        <begin position="52"/>
        <end position="75"/>
    </location>
</feature>
<evidence type="ECO:0000256" key="4">
    <source>
        <dbReference type="ARBA" id="ARBA00022692"/>
    </source>
</evidence>
<dbReference type="GO" id="GO:0015297">
    <property type="term" value="F:antiporter activity"/>
    <property type="evidence" value="ECO:0007669"/>
    <property type="project" value="InterPro"/>
</dbReference>
<dbReference type="Pfam" id="PF01554">
    <property type="entry name" value="MatE"/>
    <property type="match status" value="2"/>
</dbReference>
<evidence type="ECO:0000256" key="6">
    <source>
        <dbReference type="ARBA" id="ARBA00023136"/>
    </source>
</evidence>
<feature type="transmembrane region" description="Helical" evidence="7">
    <location>
        <begin position="358"/>
        <end position="375"/>
    </location>
</feature>
<keyword evidence="2" id="KW-0813">Transport</keyword>
<evidence type="ECO:0000256" key="2">
    <source>
        <dbReference type="ARBA" id="ARBA00022448"/>
    </source>
</evidence>
<sequence length="457" mass="49927">MTITKQLMNIAEDKSFLRKTIAIAIPVTIQALLNTTLNLIDTMMIGQLGETTIAAVGLANKVFFVFTLLLFGIVSGSSILTAQYWGKKDIKNIRKVLGISLIIGLFGAIIFVVPSLICPNIVMRIFTPNESTIGIGVAYLSIVALSYPLTAITNAYISLLRAVNEVKAPVVISLFSILINAILNYTLIFGHFGFPALGVQGAAIGTLIARIIECISVLSIVYLKNGPAAARLKELVAFDKTFIKMFFITVSPVIANEFMWGLGVTIYSLVYGRMGDGAVAAITITQTVEQIAVVIFQGISAATAVILGNELGANKLKKADIHAKYLLILQFITTLFIGIICILTRWPLIHLFTVTEAVAVDISKCLIVFVLYLPFKMFNLVNITGVLRSGGDTKSGLILDTTGVWLIGIPLAYLGGIFLSLPIYWVYVLVLAEEIYKFVLSFKRYKQKKWLKNIVEV</sequence>
<dbReference type="PIRSF" id="PIRSF006603">
    <property type="entry name" value="DinF"/>
    <property type="match status" value="1"/>
</dbReference>
<dbReference type="HOGENOM" id="CLU_012893_5_1_9"/>
<accession>B2TL12</accession>
<reference evidence="8" key="2">
    <citation type="submission" date="2009-08" db="EMBL/GenBank/DDBJ databases">
        <authorList>
            <person name="Shrivastava S."/>
            <person name="Brinkac L.M."/>
            <person name="Dodson R.J."/>
            <person name="Harkins D.M."/>
            <person name="Durkin A.S."/>
            <person name="Sutton G."/>
        </authorList>
    </citation>
    <scope>NUCLEOTIDE SEQUENCE</scope>
    <source>
        <strain evidence="8">Eklund 17B</strain>
    </source>
</reference>
<dbReference type="KEGG" id="cbk:CLL_A1698"/>
<evidence type="ECO:0000256" key="5">
    <source>
        <dbReference type="ARBA" id="ARBA00022989"/>
    </source>
</evidence>
<dbReference type="PANTHER" id="PTHR42925">
    <property type="entry name" value="MULTIDRUG AND TOXIN EFFLUX PROTEIN MATE FAMILY"/>
    <property type="match status" value="1"/>
</dbReference>
<feature type="transmembrane region" description="Helical" evidence="7">
    <location>
        <begin position="137"/>
        <end position="157"/>
    </location>
</feature>
<feature type="transmembrane region" description="Helical" evidence="7">
    <location>
        <begin position="325"/>
        <end position="346"/>
    </location>
</feature>
<feature type="transmembrane region" description="Helical" evidence="7">
    <location>
        <begin position="396"/>
        <end position="418"/>
    </location>
</feature>
<feature type="transmembrane region" description="Helical" evidence="7">
    <location>
        <begin position="291"/>
        <end position="313"/>
    </location>
</feature>
<gene>
    <name evidence="8" type="ordered locus">CLL_A1698</name>
</gene>
<evidence type="ECO:0000256" key="7">
    <source>
        <dbReference type="SAM" id="Phobius"/>
    </source>
</evidence>
<dbReference type="NCBIfam" id="TIGR00797">
    <property type="entry name" value="matE"/>
    <property type="match status" value="1"/>
</dbReference>
<proteinExistence type="predicted"/>
<dbReference type="CDD" id="cd13134">
    <property type="entry name" value="MATE_like_8"/>
    <property type="match status" value="1"/>
</dbReference>
<feature type="transmembrane region" description="Helical" evidence="7">
    <location>
        <begin position="96"/>
        <end position="117"/>
    </location>
</feature>
<evidence type="ECO:0000256" key="1">
    <source>
        <dbReference type="ARBA" id="ARBA00004651"/>
    </source>
</evidence>
<evidence type="ECO:0000256" key="3">
    <source>
        <dbReference type="ARBA" id="ARBA00022475"/>
    </source>
</evidence>
<feature type="transmembrane region" description="Helical" evidence="7">
    <location>
        <begin position="202"/>
        <end position="224"/>
    </location>
</feature>
<dbReference type="GO" id="GO:0042910">
    <property type="term" value="F:xenobiotic transmembrane transporter activity"/>
    <property type="evidence" value="ECO:0007669"/>
    <property type="project" value="InterPro"/>
</dbReference>
<feature type="transmembrane region" description="Helical" evidence="7">
    <location>
        <begin position="21"/>
        <end position="40"/>
    </location>
</feature>
<dbReference type="InterPro" id="IPR047135">
    <property type="entry name" value="YsiQ"/>
</dbReference>
<feature type="transmembrane region" description="Helical" evidence="7">
    <location>
        <begin position="424"/>
        <end position="442"/>
    </location>
</feature>
<dbReference type="PANTHER" id="PTHR42925:SF2">
    <property type="entry name" value="NA+ DRIVEN MULTIDRUG EFFLUX PUMP"/>
    <property type="match status" value="1"/>
</dbReference>
<keyword evidence="4 7" id="KW-0812">Transmembrane</keyword>
<comment type="subcellular location">
    <subcellularLocation>
        <location evidence="1">Cell membrane</location>
        <topology evidence="1">Multi-pass membrane protein</topology>
    </subcellularLocation>
</comment>
<dbReference type="GO" id="GO:0005886">
    <property type="term" value="C:plasma membrane"/>
    <property type="evidence" value="ECO:0007669"/>
    <property type="project" value="UniProtKB-SubCell"/>
</dbReference>